<evidence type="ECO:0000256" key="2">
    <source>
        <dbReference type="ARBA" id="ARBA00022722"/>
    </source>
</evidence>
<dbReference type="GO" id="GO:0004540">
    <property type="term" value="F:RNA nuclease activity"/>
    <property type="evidence" value="ECO:0007669"/>
    <property type="project" value="InterPro"/>
</dbReference>
<comment type="caution">
    <text evidence="5">The sequence shown here is derived from an EMBL/GenBank/DDBJ whole genome shotgun (WGS) entry which is preliminary data.</text>
</comment>
<dbReference type="AlphaFoldDB" id="A0A1F7SL22"/>
<dbReference type="NCBIfam" id="NF047751">
    <property type="entry name" value="HepT_toxin"/>
    <property type="match status" value="1"/>
</dbReference>
<dbReference type="Proteomes" id="UP000178082">
    <property type="component" value="Unassembled WGS sequence"/>
</dbReference>
<protein>
    <recommendedName>
        <fullName evidence="7">DUF86 domain-containing protein</fullName>
    </recommendedName>
</protein>
<evidence type="ECO:0000256" key="1">
    <source>
        <dbReference type="ARBA" id="ARBA00022649"/>
    </source>
</evidence>
<name>A0A1F7SL22_9BACT</name>
<comment type="similarity">
    <text evidence="4">Belongs to the HepT RNase toxin family.</text>
</comment>
<evidence type="ECO:0000313" key="5">
    <source>
        <dbReference type="EMBL" id="OGL53907.1"/>
    </source>
</evidence>
<gene>
    <name evidence="5" type="ORF">A3G31_00710</name>
</gene>
<sequence>MIASSDLGVITEKLILLRQYLGELSEIKDITFNYYMGNKIVKRGAERLLQLLVEVASDINGALLTMGDKTPPESYYESFIKAGKAGLIPDQLAKRLAPSSGLRNRIVHEYGEYKDSIVYKNIKSIHKNYSDYLRSINNYLQKKKI</sequence>
<dbReference type="InterPro" id="IPR037038">
    <property type="entry name" value="HepT-like_sf"/>
</dbReference>
<evidence type="ECO:0000256" key="4">
    <source>
        <dbReference type="ARBA" id="ARBA00024207"/>
    </source>
</evidence>
<evidence type="ECO:0008006" key="7">
    <source>
        <dbReference type="Google" id="ProtNLM"/>
    </source>
</evidence>
<dbReference type="EMBL" id="MGDI01000019">
    <property type="protein sequence ID" value="OGL53907.1"/>
    <property type="molecule type" value="Genomic_DNA"/>
</dbReference>
<dbReference type="PANTHER" id="PTHR33397">
    <property type="entry name" value="UPF0331 PROTEIN YUTE"/>
    <property type="match status" value="1"/>
</dbReference>
<dbReference type="GO" id="GO:0110001">
    <property type="term" value="C:toxin-antitoxin complex"/>
    <property type="evidence" value="ECO:0007669"/>
    <property type="project" value="InterPro"/>
</dbReference>
<proteinExistence type="inferred from homology"/>
<dbReference type="STRING" id="1817883.A3G31_00710"/>
<dbReference type="GO" id="GO:0016787">
    <property type="term" value="F:hydrolase activity"/>
    <property type="evidence" value="ECO:0007669"/>
    <property type="project" value="UniProtKB-KW"/>
</dbReference>
<evidence type="ECO:0000313" key="6">
    <source>
        <dbReference type="Proteomes" id="UP000178082"/>
    </source>
</evidence>
<dbReference type="PANTHER" id="PTHR33397:SF3">
    <property type="entry name" value="MRNA NUCLEASE HEPT"/>
    <property type="match status" value="1"/>
</dbReference>
<organism evidence="5 6">
    <name type="scientific">Candidatus Schekmanbacteria bacterium RIFCSPLOWO2_12_FULL_38_15</name>
    <dbReference type="NCBI Taxonomy" id="1817883"/>
    <lineage>
        <taxon>Bacteria</taxon>
        <taxon>Candidatus Schekmaniibacteriota</taxon>
    </lineage>
</organism>
<evidence type="ECO:0000256" key="3">
    <source>
        <dbReference type="ARBA" id="ARBA00022801"/>
    </source>
</evidence>
<dbReference type="InterPro" id="IPR008201">
    <property type="entry name" value="HepT-like"/>
</dbReference>
<reference evidence="5 6" key="1">
    <citation type="journal article" date="2016" name="Nat. Commun.">
        <title>Thousands of microbial genomes shed light on interconnected biogeochemical processes in an aquifer system.</title>
        <authorList>
            <person name="Anantharaman K."/>
            <person name="Brown C.T."/>
            <person name="Hug L.A."/>
            <person name="Sharon I."/>
            <person name="Castelle C.J."/>
            <person name="Probst A.J."/>
            <person name="Thomas B.C."/>
            <person name="Singh A."/>
            <person name="Wilkins M.J."/>
            <person name="Karaoz U."/>
            <person name="Brodie E.L."/>
            <person name="Williams K.H."/>
            <person name="Hubbard S.S."/>
            <person name="Banfield J.F."/>
        </authorList>
    </citation>
    <scope>NUCLEOTIDE SEQUENCE [LARGE SCALE GENOMIC DNA]</scope>
</reference>
<accession>A0A1F7SL22</accession>
<dbReference type="InterPro" id="IPR052379">
    <property type="entry name" value="Type_VII_TA_RNase"/>
</dbReference>
<keyword evidence="2" id="KW-0540">Nuclease</keyword>
<dbReference type="Gene3D" id="1.20.120.580">
    <property type="entry name" value="bsu32300-like"/>
    <property type="match status" value="1"/>
</dbReference>
<dbReference type="Pfam" id="PF01934">
    <property type="entry name" value="HepT-like"/>
    <property type="match status" value="1"/>
</dbReference>
<keyword evidence="1" id="KW-1277">Toxin-antitoxin system</keyword>
<keyword evidence="3" id="KW-0378">Hydrolase</keyword>